<dbReference type="Proteomes" id="UP000000925">
    <property type="component" value="Chromosome"/>
</dbReference>
<dbReference type="InterPro" id="IPR013320">
    <property type="entry name" value="ConA-like_dom_sf"/>
</dbReference>
<dbReference type="RefSeq" id="WP_013044849.1">
    <property type="nucleotide sequence ID" value="NC_014008.1"/>
</dbReference>
<dbReference type="eggNOG" id="COG2273">
    <property type="taxonomic scope" value="Bacteria"/>
</dbReference>
<dbReference type="HOGENOM" id="CLU_019533_0_2_0"/>
<dbReference type="SUPFAM" id="SSF49899">
    <property type="entry name" value="Concanavalin A-like lectins/glucanases"/>
    <property type="match status" value="1"/>
</dbReference>
<dbReference type="CAZy" id="GH16">
    <property type="family name" value="Glycoside Hydrolase Family 16"/>
</dbReference>
<sequence>MKKLTLSLITAGIVTAGSLLHASPPTSGWTMVKNVSDEFNTGTVDGAKWRKDAYATNGYIWPGSPPKNWTPGWYFVPWNVHEWGGQLRIRAKRENYNGRPYTSGIVTSKYRIKYGYMEARMQGAPGTLNTAFWAADQVNGANNYWHELDVQEGRGDDTWWADRLRVHMHRWSDWRYNSQVHPGSSEQGIALGSNANLSSNFRTYGCWWEPNKVRFYYENGSTPKMTINHNWMNQPLRVILSLGVFSAKLPEQIGQQEWMEVDWVRMWMK</sequence>
<feature type="domain" description="GH16" evidence="3">
    <location>
        <begin position="25"/>
        <end position="269"/>
    </location>
</feature>
<keyword evidence="5" id="KW-1185">Reference proteome</keyword>
<protein>
    <submittedName>
        <fullName evidence="4">Glycoside hydrolase family 16</fullName>
    </submittedName>
</protein>
<feature type="chain" id="PRO_5005671479" evidence="2">
    <location>
        <begin position="23"/>
        <end position="269"/>
    </location>
</feature>
<dbReference type="GO" id="GO:0004553">
    <property type="term" value="F:hydrolase activity, hydrolyzing O-glycosyl compounds"/>
    <property type="evidence" value="ECO:0007669"/>
    <property type="project" value="InterPro"/>
</dbReference>
<evidence type="ECO:0000256" key="1">
    <source>
        <dbReference type="ARBA" id="ARBA00006865"/>
    </source>
</evidence>
<dbReference type="Pfam" id="PF00722">
    <property type="entry name" value="Glyco_hydro_16"/>
    <property type="match status" value="1"/>
</dbReference>
<keyword evidence="2" id="KW-0732">Signal</keyword>
<proteinExistence type="inferred from homology"/>
<comment type="similarity">
    <text evidence="1">Belongs to the glycosyl hydrolase 16 family.</text>
</comment>
<name>D5EIL2_CORAD</name>
<dbReference type="GO" id="GO:0005975">
    <property type="term" value="P:carbohydrate metabolic process"/>
    <property type="evidence" value="ECO:0007669"/>
    <property type="project" value="InterPro"/>
</dbReference>
<reference evidence="4 5" key="1">
    <citation type="journal article" date="2010" name="Stand. Genomic Sci.">
        <title>Complete genome sequence of Coraliomargarita akajimensis type strain (04OKA010-24).</title>
        <authorList>
            <person name="Mavromatis K."/>
            <person name="Abt B."/>
            <person name="Brambilla E."/>
            <person name="Lapidus A."/>
            <person name="Copeland A."/>
            <person name="Deshpande S."/>
            <person name="Nolan M."/>
            <person name="Lucas S."/>
            <person name="Tice H."/>
            <person name="Cheng J.F."/>
            <person name="Han C."/>
            <person name="Detter J.C."/>
            <person name="Woyke T."/>
            <person name="Goodwin L."/>
            <person name="Pitluck S."/>
            <person name="Held B."/>
            <person name="Brettin T."/>
            <person name="Tapia R."/>
            <person name="Ivanova N."/>
            <person name="Mikhailova N."/>
            <person name="Pati A."/>
            <person name="Liolios K."/>
            <person name="Chen A."/>
            <person name="Palaniappan K."/>
            <person name="Land M."/>
            <person name="Hauser L."/>
            <person name="Chang Y.J."/>
            <person name="Jeffries C.D."/>
            <person name="Rohde M."/>
            <person name="Goker M."/>
            <person name="Bristow J."/>
            <person name="Eisen J.A."/>
            <person name="Markowitz V."/>
            <person name="Hugenholtz P."/>
            <person name="Klenk H.P."/>
            <person name="Kyrpides N.C."/>
        </authorList>
    </citation>
    <scope>NUCLEOTIDE SEQUENCE [LARGE SCALE GENOMIC DNA]</scope>
    <source>
        <strain evidence="5">DSM 45221 / IAM 15411 / JCM 23193 / KCTC 12865</strain>
    </source>
</reference>
<gene>
    <name evidence="4" type="ordered locus">Caka_3120</name>
</gene>
<evidence type="ECO:0000259" key="3">
    <source>
        <dbReference type="PROSITE" id="PS51762"/>
    </source>
</evidence>
<dbReference type="PROSITE" id="PS51762">
    <property type="entry name" value="GH16_2"/>
    <property type="match status" value="1"/>
</dbReference>
<dbReference type="AlphaFoldDB" id="D5EIL2"/>
<feature type="signal peptide" evidence="2">
    <location>
        <begin position="1"/>
        <end position="22"/>
    </location>
</feature>
<dbReference type="OrthoDB" id="9809583at2"/>
<evidence type="ECO:0000313" key="4">
    <source>
        <dbReference type="EMBL" id="ADE56133.1"/>
    </source>
</evidence>
<dbReference type="KEGG" id="caa:Caka_3120"/>
<dbReference type="InterPro" id="IPR000757">
    <property type="entry name" value="Beta-glucanase-like"/>
</dbReference>
<evidence type="ECO:0000313" key="5">
    <source>
        <dbReference type="Proteomes" id="UP000000925"/>
    </source>
</evidence>
<keyword evidence="4" id="KW-0378">Hydrolase</keyword>
<dbReference type="STRING" id="583355.Caka_3120"/>
<accession>D5EIL2</accession>
<evidence type="ECO:0000256" key="2">
    <source>
        <dbReference type="SAM" id="SignalP"/>
    </source>
</evidence>
<organism evidence="4 5">
    <name type="scientific">Coraliomargarita akajimensis (strain DSM 45221 / IAM 15411 / JCM 23193 / KCTC 12865 / 04OKA010-24)</name>
    <dbReference type="NCBI Taxonomy" id="583355"/>
    <lineage>
        <taxon>Bacteria</taxon>
        <taxon>Pseudomonadati</taxon>
        <taxon>Verrucomicrobiota</taxon>
        <taxon>Opitutia</taxon>
        <taxon>Puniceicoccales</taxon>
        <taxon>Coraliomargaritaceae</taxon>
        <taxon>Coraliomargarita</taxon>
    </lineage>
</organism>
<dbReference type="EMBL" id="CP001998">
    <property type="protein sequence ID" value="ADE56133.1"/>
    <property type="molecule type" value="Genomic_DNA"/>
</dbReference>
<dbReference type="Gene3D" id="2.60.120.200">
    <property type="match status" value="1"/>
</dbReference>